<evidence type="ECO:0000259" key="7">
    <source>
        <dbReference type="Pfam" id="PF13505"/>
    </source>
</evidence>
<evidence type="ECO:0000256" key="2">
    <source>
        <dbReference type="ARBA" id="ARBA00022729"/>
    </source>
</evidence>
<evidence type="ECO:0000313" key="8">
    <source>
        <dbReference type="EMBL" id="REF89534.1"/>
    </source>
</evidence>
<comment type="caution">
    <text evidence="8">The sequence shown here is derived from an EMBL/GenBank/DDBJ whole genome shotgun (WGS) entry which is preliminary data.</text>
</comment>
<keyword evidence="3" id="KW-0472">Membrane</keyword>
<dbReference type="EMBL" id="QUMO01000001">
    <property type="protein sequence ID" value="REF89534.1"/>
    <property type="molecule type" value="Genomic_DNA"/>
</dbReference>
<dbReference type="PANTHER" id="PTHR34001">
    <property type="entry name" value="BLL7405 PROTEIN"/>
    <property type="match status" value="1"/>
</dbReference>
<dbReference type="SUPFAM" id="SSF56925">
    <property type="entry name" value="OMPA-like"/>
    <property type="match status" value="1"/>
</dbReference>
<evidence type="ECO:0000256" key="4">
    <source>
        <dbReference type="ARBA" id="ARBA00023237"/>
    </source>
</evidence>
<evidence type="ECO:0000256" key="3">
    <source>
        <dbReference type="ARBA" id="ARBA00023136"/>
    </source>
</evidence>
<proteinExistence type="inferred from homology"/>
<comment type="subcellular location">
    <subcellularLocation>
        <location evidence="1">Cell outer membrane</location>
    </subcellularLocation>
</comment>
<dbReference type="Gene3D" id="2.40.160.20">
    <property type="match status" value="1"/>
</dbReference>
<feature type="chain" id="PRO_5017609439" evidence="6">
    <location>
        <begin position="22"/>
        <end position="271"/>
    </location>
</feature>
<name>A0A3D9Z2Y2_9HYPH</name>
<comment type="similarity">
    <text evidence="5">Belongs to the Omp25/RopB family.</text>
</comment>
<gene>
    <name evidence="8" type="ORF">DES32_0756</name>
</gene>
<accession>A0A3D9Z2Y2</accession>
<dbReference type="GO" id="GO:0009279">
    <property type="term" value="C:cell outer membrane"/>
    <property type="evidence" value="ECO:0007669"/>
    <property type="project" value="UniProtKB-SubCell"/>
</dbReference>
<dbReference type="InterPro" id="IPR051692">
    <property type="entry name" value="OMP-like"/>
</dbReference>
<keyword evidence="2 6" id="KW-0732">Signal</keyword>
<dbReference type="PANTHER" id="PTHR34001:SF3">
    <property type="entry name" value="BLL7405 PROTEIN"/>
    <property type="match status" value="1"/>
</dbReference>
<dbReference type="Pfam" id="PF13505">
    <property type="entry name" value="OMP_b-brl"/>
    <property type="match status" value="1"/>
</dbReference>
<dbReference type="Proteomes" id="UP000256900">
    <property type="component" value="Unassembled WGS sequence"/>
</dbReference>
<dbReference type="InterPro" id="IPR027385">
    <property type="entry name" value="Beta-barrel_OMP"/>
</dbReference>
<dbReference type="InterPro" id="IPR011250">
    <property type="entry name" value="OMP/PagP_B-barrel"/>
</dbReference>
<evidence type="ECO:0000256" key="1">
    <source>
        <dbReference type="ARBA" id="ARBA00004442"/>
    </source>
</evidence>
<evidence type="ECO:0000256" key="5">
    <source>
        <dbReference type="ARBA" id="ARBA00038306"/>
    </source>
</evidence>
<feature type="domain" description="Outer membrane protein beta-barrel" evidence="7">
    <location>
        <begin position="42"/>
        <end position="255"/>
    </location>
</feature>
<sequence length="271" mass="29579">MIRTLLLSSAICVVAAGAAFAADLPSTKGEPVYAPPPAPIFSWTGFYIGVNGGYGGNNVQYNEYDPYGEGYSSHEKLTSSGFVAGGTVGFNYQFPTSNFVLGFEGDFDWSDIKGEDSYTESYFGDYSYSDTYGSKLNWLATARARIGYAVSTPFGNLLPYVTGGAAFGNVKDYDYGGYSDETGYSDSWTHTWTGWTAGAGLEYAITQNLSFKAEYLYVDLGNHGVNDEYTDLDPGIQYSEHFTANIVRLGLNWRFGDWFAPPPPPPVVAKY</sequence>
<organism evidence="8 9">
    <name type="scientific">Methylovirgula ligni</name>
    <dbReference type="NCBI Taxonomy" id="569860"/>
    <lineage>
        <taxon>Bacteria</taxon>
        <taxon>Pseudomonadati</taxon>
        <taxon>Pseudomonadota</taxon>
        <taxon>Alphaproteobacteria</taxon>
        <taxon>Hyphomicrobiales</taxon>
        <taxon>Beijerinckiaceae</taxon>
        <taxon>Methylovirgula</taxon>
    </lineage>
</organism>
<evidence type="ECO:0000256" key="6">
    <source>
        <dbReference type="SAM" id="SignalP"/>
    </source>
</evidence>
<evidence type="ECO:0000313" key="9">
    <source>
        <dbReference type="Proteomes" id="UP000256900"/>
    </source>
</evidence>
<keyword evidence="9" id="KW-1185">Reference proteome</keyword>
<reference evidence="8 9" key="1">
    <citation type="submission" date="2018-08" db="EMBL/GenBank/DDBJ databases">
        <title>Genomic Encyclopedia of Type Strains, Phase IV (KMG-IV): sequencing the most valuable type-strain genomes for metagenomic binning, comparative biology and taxonomic classification.</title>
        <authorList>
            <person name="Goeker M."/>
        </authorList>
    </citation>
    <scope>NUCLEOTIDE SEQUENCE [LARGE SCALE GENOMIC DNA]</scope>
    <source>
        <strain evidence="8 9">BW863</strain>
    </source>
</reference>
<protein>
    <submittedName>
        <fullName evidence="8">Outer membrane immunogenic protein</fullName>
    </submittedName>
</protein>
<keyword evidence="4" id="KW-0998">Cell outer membrane</keyword>
<feature type="signal peptide" evidence="6">
    <location>
        <begin position="1"/>
        <end position="21"/>
    </location>
</feature>
<dbReference type="RefSeq" id="WP_245411141.1">
    <property type="nucleotide sequence ID" value="NZ_CP025086.1"/>
</dbReference>
<dbReference type="AlphaFoldDB" id="A0A3D9Z2Y2"/>